<dbReference type="EMBL" id="JANPWB010000015">
    <property type="protein sequence ID" value="KAJ1087896.1"/>
    <property type="molecule type" value="Genomic_DNA"/>
</dbReference>
<evidence type="ECO:0000256" key="1">
    <source>
        <dbReference type="SAM" id="MobiDB-lite"/>
    </source>
</evidence>
<feature type="region of interest" description="Disordered" evidence="1">
    <location>
        <begin position="146"/>
        <end position="183"/>
    </location>
</feature>
<keyword evidence="3" id="KW-1185">Reference proteome</keyword>
<feature type="region of interest" description="Disordered" evidence="1">
    <location>
        <begin position="1"/>
        <end position="26"/>
    </location>
</feature>
<dbReference type="Proteomes" id="UP001066276">
    <property type="component" value="Chromosome 11"/>
</dbReference>
<feature type="compositionally biased region" description="Polar residues" evidence="1">
    <location>
        <begin position="146"/>
        <end position="160"/>
    </location>
</feature>
<sequence length="183" mass="19195">MCIAPGKTENGLEGPPPQEVSHAQGVERSECLCCLRSRGSRRRCSGPVDSRSTQEANGGDSPRLSGRVASTSSGKDSVRLGASEPSLGAIMAAISDLKSTLEPKLDTVTADVSLLLADLQKMADKMSTAESDIQVDTYVNLQELGRTSANPDCQASNNGSQAGGPGRQRKTEKYQSSRGPGRT</sequence>
<organism evidence="2 3">
    <name type="scientific">Pleurodeles waltl</name>
    <name type="common">Iberian ribbed newt</name>
    <dbReference type="NCBI Taxonomy" id="8319"/>
    <lineage>
        <taxon>Eukaryota</taxon>
        <taxon>Metazoa</taxon>
        <taxon>Chordata</taxon>
        <taxon>Craniata</taxon>
        <taxon>Vertebrata</taxon>
        <taxon>Euteleostomi</taxon>
        <taxon>Amphibia</taxon>
        <taxon>Batrachia</taxon>
        <taxon>Caudata</taxon>
        <taxon>Salamandroidea</taxon>
        <taxon>Salamandridae</taxon>
        <taxon>Pleurodelinae</taxon>
        <taxon>Pleurodeles</taxon>
    </lineage>
</organism>
<name>A0AAV7L8F9_PLEWA</name>
<dbReference type="AlphaFoldDB" id="A0AAV7L8F9"/>
<proteinExistence type="predicted"/>
<gene>
    <name evidence="2" type="ORF">NDU88_001055</name>
</gene>
<evidence type="ECO:0000313" key="3">
    <source>
        <dbReference type="Proteomes" id="UP001066276"/>
    </source>
</evidence>
<comment type="caution">
    <text evidence="2">The sequence shown here is derived from an EMBL/GenBank/DDBJ whole genome shotgun (WGS) entry which is preliminary data.</text>
</comment>
<evidence type="ECO:0000313" key="2">
    <source>
        <dbReference type="EMBL" id="KAJ1087896.1"/>
    </source>
</evidence>
<accession>A0AAV7L8F9</accession>
<reference evidence="2" key="1">
    <citation type="journal article" date="2022" name="bioRxiv">
        <title>Sequencing and chromosome-scale assembly of the giantPleurodeles waltlgenome.</title>
        <authorList>
            <person name="Brown T."/>
            <person name="Elewa A."/>
            <person name="Iarovenko S."/>
            <person name="Subramanian E."/>
            <person name="Araus A.J."/>
            <person name="Petzold A."/>
            <person name="Susuki M."/>
            <person name="Suzuki K.-i.T."/>
            <person name="Hayashi T."/>
            <person name="Toyoda A."/>
            <person name="Oliveira C."/>
            <person name="Osipova E."/>
            <person name="Leigh N.D."/>
            <person name="Simon A."/>
            <person name="Yun M.H."/>
        </authorList>
    </citation>
    <scope>NUCLEOTIDE SEQUENCE</scope>
    <source>
        <strain evidence="2">20211129_DDA</strain>
        <tissue evidence="2">Liver</tissue>
    </source>
</reference>
<protein>
    <submittedName>
        <fullName evidence="2">Uncharacterized protein</fullName>
    </submittedName>
</protein>
<feature type="region of interest" description="Disordered" evidence="1">
    <location>
        <begin position="39"/>
        <end position="85"/>
    </location>
</feature>